<dbReference type="InterPro" id="IPR050611">
    <property type="entry name" value="ABCF"/>
</dbReference>
<dbReference type="SMART" id="SM00382">
    <property type="entry name" value="AAA"/>
    <property type="match status" value="2"/>
</dbReference>
<keyword evidence="3" id="KW-0067">ATP-binding</keyword>
<organism evidence="5">
    <name type="scientific">Vecturithrix granuli</name>
    <dbReference type="NCBI Taxonomy" id="1499967"/>
    <lineage>
        <taxon>Bacteria</taxon>
        <taxon>Candidatus Moduliflexota</taxon>
        <taxon>Candidatus Vecturitrichia</taxon>
        <taxon>Candidatus Vecturitrichales</taxon>
        <taxon>Candidatus Vecturitrichaceae</taxon>
        <taxon>Candidatus Vecturithrix</taxon>
    </lineage>
</organism>
<dbReference type="PANTHER" id="PTHR19211:SF6">
    <property type="entry name" value="BLL7188 PROTEIN"/>
    <property type="match status" value="1"/>
</dbReference>
<dbReference type="Gene3D" id="3.40.50.300">
    <property type="entry name" value="P-loop containing nucleotide triphosphate hydrolases"/>
    <property type="match status" value="3"/>
</dbReference>
<dbReference type="InterPro" id="IPR017871">
    <property type="entry name" value="ABC_transporter-like_CS"/>
</dbReference>
<reference evidence="5" key="1">
    <citation type="journal article" date="2015" name="PeerJ">
        <title>First genomic representation of candidate bacterial phylum KSB3 points to enhanced environmental sensing as a trigger of wastewater bulking.</title>
        <authorList>
            <person name="Sekiguchi Y."/>
            <person name="Ohashi A."/>
            <person name="Parks D.H."/>
            <person name="Yamauchi T."/>
            <person name="Tyson G.W."/>
            <person name="Hugenholtz P."/>
        </authorList>
    </citation>
    <scope>NUCLEOTIDE SEQUENCE [LARGE SCALE GENOMIC DNA]</scope>
</reference>
<sequence>MGQPYIRFQNVTFRYEAATTTLFQDISLHVPRGWLGIVGANGAGKTTLLRLATGLLEPDSGSIDRPPLTVYCPQRTDDRPEYFQDFLVSTTKNAYIIRDRLHIQEDWNERWQTLSHGERKRAQIGTALWREPEVLAIDEPTNHIDSEARALIAAALHTFRGVGLLVSHDRDLLDSLCQQCLFVEPPTVITRPGGVTKGLQIDREEQQSLQRQQLIKKREYTRLHREAVKRRELAQQADKRVSKRGIAKKDHDAKAKINQARVTGKDAVGGKLLHQLDGRLQQARQQVENIRFKKEYTLGIWLPAARSSRDVLLHLPAGSLALGGQKQIRFPELFVTPTDRIALIGPNGTGKSTLIRHLVPQINAPQKHITYVPQEIEAQQSREILAQVQRLPHEQLGFLMTVISRLGSRPQRLLESSIPSPGETRKLLLALGMTRAPHIIIMDEPTNHIDLPSIECLEQALAECPCCLLLVSHDRRFLQALTQKTWEIRKGTGAEQDCVLQIRLGQQIL</sequence>
<dbReference type="InterPro" id="IPR003593">
    <property type="entry name" value="AAA+_ATPase"/>
</dbReference>
<evidence type="ECO:0000259" key="4">
    <source>
        <dbReference type="PROSITE" id="PS50893"/>
    </source>
</evidence>
<accession>A0A081BW23</accession>
<keyword evidence="1" id="KW-0677">Repeat</keyword>
<dbReference type="Pfam" id="PF00005">
    <property type="entry name" value="ABC_tran"/>
    <property type="match status" value="2"/>
</dbReference>
<evidence type="ECO:0000256" key="1">
    <source>
        <dbReference type="ARBA" id="ARBA00022737"/>
    </source>
</evidence>
<dbReference type="PANTHER" id="PTHR19211">
    <property type="entry name" value="ATP-BINDING TRANSPORT PROTEIN-RELATED"/>
    <property type="match status" value="1"/>
</dbReference>
<evidence type="ECO:0000313" key="6">
    <source>
        <dbReference type="Proteomes" id="UP000030661"/>
    </source>
</evidence>
<dbReference type="InterPro" id="IPR003439">
    <property type="entry name" value="ABC_transporter-like_ATP-bd"/>
</dbReference>
<gene>
    <name evidence="5" type="ORF">U27_03490</name>
</gene>
<dbReference type="EMBL" id="DF820464">
    <property type="protein sequence ID" value="GAK56528.1"/>
    <property type="molecule type" value="Genomic_DNA"/>
</dbReference>
<feature type="domain" description="ABC transporter" evidence="4">
    <location>
        <begin position="6"/>
        <end position="211"/>
    </location>
</feature>
<evidence type="ECO:0000313" key="5">
    <source>
        <dbReference type="EMBL" id="GAK56528.1"/>
    </source>
</evidence>
<dbReference type="SUPFAM" id="SSF52540">
    <property type="entry name" value="P-loop containing nucleoside triphosphate hydrolases"/>
    <property type="match status" value="2"/>
</dbReference>
<dbReference type="CDD" id="cd03221">
    <property type="entry name" value="ABCF_EF-3"/>
    <property type="match status" value="2"/>
</dbReference>
<protein>
    <submittedName>
        <fullName evidence="5">ATPase components of ABC transporters with duplicated ATPase domains</fullName>
    </submittedName>
</protein>
<dbReference type="PROSITE" id="PS50893">
    <property type="entry name" value="ABC_TRANSPORTER_2"/>
    <property type="match status" value="1"/>
</dbReference>
<dbReference type="GO" id="GO:0016887">
    <property type="term" value="F:ATP hydrolysis activity"/>
    <property type="evidence" value="ECO:0007669"/>
    <property type="project" value="InterPro"/>
</dbReference>
<dbReference type="AlphaFoldDB" id="A0A081BW23"/>
<dbReference type="STRING" id="1499967.U27_03490"/>
<dbReference type="GO" id="GO:0005524">
    <property type="term" value="F:ATP binding"/>
    <property type="evidence" value="ECO:0007669"/>
    <property type="project" value="UniProtKB-KW"/>
</dbReference>
<dbReference type="InterPro" id="IPR027417">
    <property type="entry name" value="P-loop_NTPase"/>
</dbReference>
<dbReference type="HOGENOM" id="CLU_000604_36_3_0"/>
<evidence type="ECO:0000256" key="2">
    <source>
        <dbReference type="ARBA" id="ARBA00022741"/>
    </source>
</evidence>
<keyword evidence="6" id="KW-1185">Reference proteome</keyword>
<dbReference type="PROSITE" id="PS00211">
    <property type="entry name" value="ABC_TRANSPORTER_1"/>
    <property type="match status" value="1"/>
</dbReference>
<name>A0A081BW23_VECG1</name>
<dbReference type="Proteomes" id="UP000030661">
    <property type="component" value="Unassembled WGS sequence"/>
</dbReference>
<evidence type="ECO:0000256" key="3">
    <source>
        <dbReference type="ARBA" id="ARBA00022840"/>
    </source>
</evidence>
<keyword evidence="2" id="KW-0547">Nucleotide-binding</keyword>
<dbReference type="eggNOG" id="COG0488">
    <property type="taxonomic scope" value="Bacteria"/>
</dbReference>
<proteinExistence type="predicted"/>